<dbReference type="STRING" id="8078.ENSFHEP00000012332"/>
<dbReference type="EMBL" id="GCES01000191">
    <property type="protein sequence ID" value="JAR86132.1"/>
    <property type="molecule type" value="Transcribed_RNA"/>
</dbReference>
<feature type="compositionally biased region" description="Polar residues" evidence="1">
    <location>
        <begin position="274"/>
        <end position="284"/>
    </location>
</feature>
<feature type="compositionally biased region" description="Basic and acidic residues" evidence="1">
    <location>
        <begin position="243"/>
        <end position="253"/>
    </location>
</feature>
<dbReference type="AlphaFoldDB" id="A0A147B6U7"/>
<evidence type="ECO:0000256" key="1">
    <source>
        <dbReference type="SAM" id="MobiDB-lite"/>
    </source>
</evidence>
<organism evidence="2">
    <name type="scientific">Fundulus heteroclitus</name>
    <name type="common">Killifish</name>
    <name type="synonym">Mummichog</name>
    <dbReference type="NCBI Taxonomy" id="8078"/>
    <lineage>
        <taxon>Eukaryota</taxon>
        <taxon>Metazoa</taxon>
        <taxon>Chordata</taxon>
        <taxon>Craniata</taxon>
        <taxon>Vertebrata</taxon>
        <taxon>Euteleostomi</taxon>
        <taxon>Actinopterygii</taxon>
        <taxon>Neopterygii</taxon>
        <taxon>Teleostei</taxon>
        <taxon>Neoteleostei</taxon>
        <taxon>Acanthomorphata</taxon>
        <taxon>Ovalentaria</taxon>
        <taxon>Atherinomorphae</taxon>
        <taxon>Cyprinodontiformes</taxon>
        <taxon>Fundulidae</taxon>
        <taxon>Fundulus</taxon>
    </lineage>
</organism>
<feature type="region of interest" description="Disordered" evidence="1">
    <location>
        <begin position="79"/>
        <end position="100"/>
    </location>
</feature>
<sequence length="834" mass="92656">MDEVICLSSDDSDLEIVGSYDAFARSEPPPPLSEVRVDVDAVNVNIPRHYIDLTDPRWACPELKVHLRLKLPDIPAADATATGDKETAPETKGCLPNGDRRFDGILSMSNVLNEQGFKRPEKTSGVSRASPPQQDCGPQCAKKRRLSSPPPAQKQNLATPPSQDAAEERPDGSASPGSRAESPTARVQPSKDSPRTPLAFKRSHNSEAERCSTGLEAAPSSLNLSRLKCAEPATAGNETPQEQTKELLRDEATQRLQIPADCPKATEGHDDDATSGQRRTTQNEPDGFHSSDVSPSPASTSSSPDKTQEEDVRSSSEQLDAENAEPAPPCLSDAPSRRSPRSLKADSDSLASFPPLNHTSPGGESPGPDHAPGDSPSDWHLETASYSEEAGADSLTWLPWQGEADGEDRLCRDFRAVSREERRYVCPVALKKLMAGHRRVLIDRDDENPKACEVLCPQSLSQVYSTIEENYPEATLQQLSDLLQPGYYPPKDITSHLLQGILLDPHCPYHLCVQAFNLLMRTQRHHRANRSLVPWDWELLSSVLSNHLEHSSEQNGGKPKHRWEVVHMFLEYCMQTLEDDFIARSASLSLSHSLAKASLSCDRQFSRVRDVIKWLFCVIMKTTENEDSKEGIKMKDNQIRIVSVFQRMLSLALEVDRSPTLTSAKLSQELFHMVLSHMPLRAHRMLLLETLQSKLLRCKLLEQLLDYACPQKVSLPMSLSLLLHFLRTCTLAADPTDGLERWQRWEELINLLWMLLVSYSKAMKGHLTSSTSEQICKGGTLVYKPADMLTKSAVNEAMDAFLSRSQADIGRALPLHVEESLTYLQDHLLDVCQS</sequence>
<dbReference type="Proteomes" id="UP000265000">
    <property type="component" value="Unplaced"/>
</dbReference>
<dbReference type="Ensembl" id="ENSFHET00000019571.1">
    <property type="protein sequence ID" value="ENSFHEP00000012346.1"/>
    <property type="gene ID" value="ENSFHEG00000013774.1"/>
</dbReference>
<feature type="compositionally biased region" description="Low complexity" evidence="1">
    <location>
        <begin position="290"/>
        <end position="304"/>
    </location>
</feature>
<name>A0A147B6U7_FUNHE</name>
<dbReference type="PANTHER" id="PTHR23187:SF3">
    <property type="entry name" value="SUMO-INTERACTING MOTIF-CONTAINING PROTEIN 1"/>
    <property type="match status" value="1"/>
</dbReference>
<evidence type="ECO:0000313" key="2">
    <source>
        <dbReference type="EMBL" id="JAR86132.1"/>
    </source>
</evidence>
<dbReference type="InterPro" id="IPR052119">
    <property type="entry name" value="ElonginBC-PRC2_ViralRestrict"/>
</dbReference>
<feature type="region of interest" description="Disordered" evidence="1">
    <location>
        <begin position="115"/>
        <end position="380"/>
    </location>
</feature>
<reference evidence="2" key="1">
    <citation type="submission" date="2015-01" db="EMBL/GenBank/DDBJ databases">
        <title>EvidentialGene: Evidence-directed Construction of Complete mRNA Transcriptomes without Genomes.</title>
        <authorList>
            <person name="Gilbert D.G."/>
        </authorList>
    </citation>
    <scope>NUCLEOTIDE SEQUENCE</scope>
</reference>
<accession>A0A147B6U7</accession>
<feature type="compositionally biased region" description="Polar residues" evidence="1">
    <location>
        <begin position="153"/>
        <end position="162"/>
    </location>
</feature>
<dbReference type="Ensembl" id="ENSFHET00000019566.1">
    <property type="protein sequence ID" value="ENSFHEP00000012332.1"/>
    <property type="gene ID" value="ENSFHEG00000013774.1"/>
</dbReference>
<dbReference type="GeneTree" id="ENSGT00940000153451"/>
<evidence type="ECO:0000313" key="3">
    <source>
        <dbReference type="Ensembl" id="ENSFHEP00000012332.1"/>
    </source>
</evidence>
<evidence type="ECO:0000313" key="4">
    <source>
        <dbReference type="Proteomes" id="UP000265000"/>
    </source>
</evidence>
<reference evidence="3" key="2">
    <citation type="submission" date="2025-05" db="UniProtKB">
        <authorList>
            <consortium name="Ensembl"/>
        </authorList>
    </citation>
    <scope>IDENTIFICATION</scope>
</reference>
<keyword evidence="4" id="KW-1185">Reference proteome</keyword>
<dbReference type="GO" id="GO:0032184">
    <property type="term" value="F:SUMO polymer binding"/>
    <property type="evidence" value="ECO:0007669"/>
    <property type="project" value="TreeGrafter"/>
</dbReference>
<protein>
    <submittedName>
        <fullName evidence="3">SUMO interacting motifs containing 1</fullName>
    </submittedName>
</protein>
<feature type="compositionally biased region" description="Polar residues" evidence="1">
    <location>
        <begin position="124"/>
        <end position="133"/>
    </location>
</feature>
<dbReference type="PANTHER" id="PTHR23187">
    <property type="entry name" value="FLJ44216 PROTEIN-RELATED"/>
    <property type="match status" value="1"/>
</dbReference>
<proteinExistence type="predicted"/>